<sequence length="230" mass="25590">MELSSPINAIIYPDISVNGTGSVTICPFEISVAVIGDIPPHLVQQKVPVSISVSVSRELQPFTNLFVRARPVGDEEGEEHSPSMSPRSLPRPELDSPVDAYNHSSYYDQDIPFVPLPSAFDRYNPAHWARLSENISDYVVSLQPDSGMRSWGTNMYWVSWVGANVNFPFGEWSKWDGEIPLEGSFIESWLADAYARGSSPVAEDALDVIWSEFLRYTSLFANGPIISTLF</sequence>
<evidence type="ECO:0000256" key="1">
    <source>
        <dbReference type="SAM" id="MobiDB-lite"/>
    </source>
</evidence>
<keyword evidence="3" id="KW-1185">Reference proteome</keyword>
<dbReference type="EMBL" id="JH711580">
    <property type="protein sequence ID" value="EIW80128.1"/>
    <property type="molecule type" value="Genomic_DNA"/>
</dbReference>
<organism evidence="2 3">
    <name type="scientific">Coniophora puteana (strain RWD-64-598)</name>
    <name type="common">Brown rot fungus</name>
    <dbReference type="NCBI Taxonomy" id="741705"/>
    <lineage>
        <taxon>Eukaryota</taxon>
        <taxon>Fungi</taxon>
        <taxon>Dikarya</taxon>
        <taxon>Basidiomycota</taxon>
        <taxon>Agaricomycotina</taxon>
        <taxon>Agaricomycetes</taxon>
        <taxon>Agaricomycetidae</taxon>
        <taxon>Boletales</taxon>
        <taxon>Coniophorineae</taxon>
        <taxon>Coniophoraceae</taxon>
        <taxon>Coniophora</taxon>
    </lineage>
</organism>
<evidence type="ECO:0000313" key="3">
    <source>
        <dbReference type="Proteomes" id="UP000053558"/>
    </source>
</evidence>
<dbReference type="AlphaFoldDB" id="A0A5M3MLT2"/>
<gene>
    <name evidence="2" type="ORF">CONPUDRAFT_155487</name>
</gene>
<protein>
    <submittedName>
        <fullName evidence="2">Uncharacterized protein</fullName>
    </submittedName>
</protein>
<dbReference type="GeneID" id="19203455"/>
<comment type="caution">
    <text evidence="2">The sequence shown here is derived from an EMBL/GenBank/DDBJ whole genome shotgun (WGS) entry which is preliminary data.</text>
</comment>
<dbReference type="OMA" id="TICPFEI"/>
<proteinExistence type="predicted"/>
<dbReference type="Proteomes" id="UP000053558">
    <property type="component" value="Unassembled WGS sequence"/>
</dbReference>
<evidence type="ECO:0000313" key="2">
    <source>
        <dbReference type="EMBL" id="EIW80128.1"/>
    </source>
</evidence>
<name>A0A5M3MLT2_CONPW</name>
<dbReference type="OrthoDB" id="3169660at2759"/>
<accession>A0A5M3MLT2</accession>
<dbReference type="RefSeq" id="XP_007770386.1">
    <property type="nucleotide sequence ID" value="XM_007772196.1"/>
</dbReference>
<feature type="region of interest" description="Disordered" evidence="1">
    <location>
        <begin position="73"/>
        <end position="94"/>
    </location>
</feature>
<reference evidence="3" key="1">
    <citation type="journal article" date="2012" name="Science">
        <title>The Paleozoic origin of enzymatic lignin decomposition reconstructed from 31 fungal genomes.</title>
        <authorList>
            <person name="Floudas D."/>
            <person name="Binder M."/>
            <person name="Riley R."/>
            <person name="Barry K."/>
            <person name="Blanchette R.A."/>
            <person name="Henrissat B."/>
            <person name="Martinez A.T."/>
            <person name="Otillar R."/>
            <person name="Spatafora J.W."/>
            <person name="Yadav J.S."/>
            <person name="Aerts A."/>
            <person name="Benoit I."/>
            <person name="Boyd A."/>
            <person name="Carlson A."/>
            <person name="Copeland A."/>
            <person name="Coutinho P.M."/>
            <person name="de Vries R.P."/>
            <person name="Ferreira P."/>
            <person name="Findley K."/>
            <person name="Foster B."/>
            <person name="Gaskell J."/>
            <person name="Glotzer D."/>
            <person name="Gorecki P."/>
            <person name="Heitman J."/>
            <person name="Hesse C."/>
            <person name="Hori C."/>
            <person name="Igarashi K."/>
            <person name="Jurgens J.A."/>
            <person name="Kallen N."/>
            <person name="Kersten P."/>
            <person name="Kohler A."/>
            <person name="Kuees U."/>
            <person name="Kumar T.K.A."/>
            <person name="Kuo A."/>
            <person name="LaButti K."/>
            <person name="Larrondo L.F."/>
            <person name="Lindquist E."/>
            <person name="Ling A."/>
            <person name="Lombard V."/>
            <person name="Lucas S."/>
            <person name="Lundell T."/>
            <person name="Martin R."/>
            <person name="McLaughlin D.J."/>
            <person name="Morgenstern I."/>
            <person name="Morin E."/>
            <person name="Murat C."/>
            <person name="Nagy L.G."/>
            <person name="Nolan M."/>
            <person name="Ohm R.A."/>
            <person name="Patyshakuliyeva A."/>
            <person name="Rokas A."/>
            <person name="Ruiz-Duenas F.J."/>
            <person name="Sabat G."/>
            <person name="Salamov A."/>
            <person name="Samejima M."/>
            <person name="Schmutz J."/>
            <person name="Slot J.C."/>
            <person name="St John F."/>
            <person name="Stenlid J."/>
            <person name="Sun H."/>
            <person name="Sun S."/>
            <person name="Syed K."/>
            <person name="Tsang A."/>
            <person name="Wiebenga A."/>
            <person name="Young D."/>
            <person name="Pisabarro A."/>
            <person name="Eastwood D.C."/>
            <person name="Martin F."/>
            <person name="Cullen D."/>
            <person name="Grigoriev I.V."/>
            <person name="Hibbett D.S."/>
        </authorList>
    </citation>
    <scope>NUCLEOTIDE SEQUENCE [LARGE SCALE GENOMIC DNA]</scope>
    <source>
        <strain evidence="3">RWD-64-598 SS2</strain>
    </source>
</reference>
<dbReference type="KEGG" id="cput:CONPUDRAFT_155487"/>